<feature type="transmembrane region" description="Helical" evidence="1">
    <location>
        <begin position="57"/>
        <end position="77"/>
    </location>
</feature>
<evidence type="ECO:0008006" key="4">
    <source>
        <dbReference type="Google" id="ProtNLM"/>
    </source>
</evidence>
<dbReference type="PANTHER" id="PTHR37309:SF1">
    <property type="entry name" value="SLR0284 PROTEIN"/>
    <property type="match status" value="1"/>
</dbReference>
<proteinExistence type="predicted"/>
<feature type="transmembrane region" description="Helical" evidence="1">
    <location>
        <begin position="89"/>
        <end position="111"/>
    </location>
</feature>
<dbReference type="PANTHER" id="PTHR37309">
    <property type="entry name" value="SLR0284 PROTEIN"/>
    <property type="match status" value="1"/>
</dbReference>
<evidence type="ECO:0000256" key="1">
    <source>
        <dbReference type="SAM" id="Phobius"/>
    </source>
</evidence>
<organism evidence="2 3">
    <name type="scientific">Riemerella anatipestifer</name>
    <name type="common">Moraxella anatipestifer</name>
    <dbReference type="NCBI Taxonomy" id="34085"/>
    <lineage>
        <taxon>Bacteria</taxon>
        <taxon>Pseudomonadati</taxon>
        <taxon>Bacteroidota</taxon>
        <taxon>Flavobacteriia</taxon>
        <taxon>Flavobacteriales</taxon>
        <taxon>Weeksellaceae</taxon>
        <taxon>Riemerella</taxon>
    </lineage>
</organism>
<dbReference type="InterPro" id="IPR007165">
    <property type="entry name" value="Phage_holin_4_2"/>
</dbReference>
<keyword evidence="1" id="KW-1133">Transmembrane helix</keyword>
<name>A0A1S7DVQ9_RIEAN</name>
<dbReference type="RefSeq" id="WP_079208329.1">
    <property type="nucleotide sequence ID" value="NZ_CP011859.1"/>
</dbReference>
<reference evidence="2 3" key="1">
    <citation type="submission" date="2015-06" db="EMBL/GenBank/DDBJ databases">
        <title>R. anatipestifer strain HXb2 is the most virulent strain so far, and the genome sequence would help us uncover the pathogenesis.</title>
        <authorList>
            <person name="Hu Q."/>
            <person name="Qi J."/>
            <person name="Bo H."/>
            <person name="Liu G."/>
            <person name="Tao M."/>
            <person name="Ding Y."/>
            <person name="Xue Y."/>
        </authorList>
    </citation>
    <scope>NUCLEOTIDE SEQUENCE [LARGE SCALE GENOMIC DNA]</scope>
    <source>
        <strain evidence="2 3">HXb2</strain>
    </source>
</reference>
<evidence type="ECO:0000313" key="3">
    <source>
        <dbReference type="Proteomes" id="UP000189883"/>
    </source>
</evidence>
<dbReference type="AlphaFoldDB" id="A0A1S7DVQ9"/>
<dbReference type="EMBL" id="CP011859">
    <property type="protein sequence ID" value="AQY23141.1"/>
    <property type="molecule type" value="Genomic_DNA"/>
</dbReference>
<sequence length="114" mass="12251">MKLIIKLLIVAASAFVLQYVLSGVHIASFGTAVIFAIILGLLDITIKPILKILGFPLTIITLGLFSLVINACIILLAEYLVDGVTIDSFWWALGFSIALSVVTSILSSLFLSKK</sequence>
<dbReference type="Proteomes" id="UP000189883">
    <property type="component" value="Chromosome"/>
</dbReference>
<gene>
    <name evidence="2" type="ORF">AB406_2204</name>
</gene>
<protein>
    <recommendedName>
        <fullName evidence="4">Phage holin family protein</fullName>
    </recommendedName>
</protein>
<evidence type="ECO:0000313" key="2">
    <source>
        <dbReference type="EMBL" id="AQY23141.1"/>
    </source>
</evidence>
<keyword evidence="1" id="KW-0812">Transmembrane</keyword>
<accession>A0A1S7DVQ9</accession>
<keyword evidence="1" id="KW-0472">Membrane</keyword>
<dbReference type="Pfam" id="PF04020">
    <property type="entry name" value="Phage_holin_4_2"/>
    <property type="match status" value="1"/>
</dbReference>